<dbReference type="STRING" id="1379910.TH63_02005"/>
<protein>
    <recommendedName>
        <fullName evidence="4">SusD/RagB family nutrient-binding outer membrane lipoprotein</fullName>
    </recommendedName>
</protein>
<sequence length="476" mass="51523">MKRILYFCIPALLFMAPSCVDSLDDYNINKKAATDAPGATLVTSAERSLAIITSSSSVNNNPFRFYAQYWAATTYPDESQFVIATRQVDRNFWDPLYRDVLADLKEAKRLITADAFLDPKIKANQLASIETLEVLAWSILVNTFGDVPYSQALDITNVLPKYDDDAAIYADLIVRLDKAIGMFDASATGLGTADLIYSGSTASWIRFANSLKLRLGMTIADVDAAKAKTMVEATAGKVFTSNTQHAAIKFLATTPNTNPVYSDLVLSGRADFVGGNTLVDRMNTLNDPRRDDYFKALANGTFKGGTVGAPNSYAANSAPGAKLEDPTMPGVLLSYAEVEFLLAEAVERGFNVGGTAMSHYDAGVTASILEWGGTTTEATLYLAQPEVNYLTAPGTYKQKIGTQKWIALYSNPVQGWTEWRRLDAPALVKPAAAISAIPLRLTYPTTEFNSNGDNANAAATAIGGNTVTSKIFWDKF</sequence>
<evidence type="ECO:0000313" key="3">
    <source>
        <dbReference type="Proteomes" id="UP000036458"/>
    </source>
</evidence>
<dbReference type="PATRIC" id="fig|1379910.4.peg.425"/>
<dbReference type="InterPro" id="IPR041662">
    <property type="entry name" value="SusD-like_2"/>
</dbReference>
<dbReference type="Proteomes" id="UP000036458">
    <property type="component" value="Chromosome"/>
</dbReference>
<evidence type="ECO:0000256" key="1">
    <source>
        <dbReference type="SAM" id="SignalP"/>
    </source>
</evidence>
<gene>
    <name evidence="2" type="ORF">TH63_02005</name>
</gene>
<dbReference type="KEGG" id="ruf:TH63_02005"/>
<keyword evidence="1" id="KW-0732">Signal</keyword>
<organism evidence="2 3">
    <name type="scientific">Rufibacter radiotolerans</name>
    <dbReference type="NCBI Taxonomy" id="1379910"/>
    <lineage>
        <taxon>Bacteria</taxon>
        <taxon>Pseudomonadati</taxon>
        <taxon>Bacteroidota</taxon>
        <taxon>Cytophagia</taxon>
        <taxon>Cytophagales</taxon>
        <taxon>Hymenobacteraceae</taxon>
        <taxon>Rufibacter</taxon>
    </lineage>
</organism>
<dbReference type="SUPFAM" id="SSF48452">
    <property type="entry name" value="TPR-like"/>
    <property type="match status" value="1"/>
</dbReference>
<reference evidence="2 3" key="1">
    <citation type="submission" date="2015-01" db="EMBL/GenBank/DDBJ databases">
        <title>Rufibacter sp./DG31D/ whole genome sequencing.</title>
        <authorList>
            <person name="Kim M.K."/>
            <person name="Srinivasan S."/>
            <person name="Lee J.-J."/>
        </authorList>
    </citation>
    <scope>NUCLEOTIDE SEQUENCE [LARGE SCALE GENOMIC DNA]</scope>
    <source>
        <strain evidence="2 3">DG31D</strain>
    </source>
</reference>
<accession>A0A0H4VLA0</accession>
<dbReference type="Pfam" id="PF12771">
    <property type="entry name" value="SusD-like_2"/>
    <property type="match status" value="1"/>
</dbReference>
<evidence type="ECO:0000313" key="2">
    <source>
        <dbReference type="EMBL" id="AKQ44677.1"/>
    </source>
</evidence>
<dbReference type="OrthoDB" id="622163at2"/>
<feature type="chain" id="PRO_5005211940" description="SusD/RagB family nutrient-binding outer membrane lipoprotein" evidence="1">
    <location>
        <begin position="21"/>
        <end position="476"/>
    </location>
</feature>
<feature type="signal peptide" evidence="1">
    <location>
        <begin position="1"/>
        <end position="20"/>
    </location>
</feature>
<proteinExistence type="predicted"/>
<evidence type="ECO:0008006" key="4">
    <source>
        <dbReference type="Google" id="ProtNLM"/>
    </source>
</evidence>
<dbReference type="Gene3D" id="1.25.40.390">
    <property type="match status" value="1"/>
</dbReference>
<dbReference type="EMBL" id="CP010777">
    <property type="protein sequence ID" value="AKQ44677.1"/>
    <property type="molecule type" value="Genomic_DNA"/>
</dbReference>
<keyword evidence="3" id="KW-1185">Reference proteome</keyword>
<name>A0A0H4VLA0_9BACT</name>
<dbReference type="InterPro" id="IPR011990">
    <property type="entry name" value="TPR-like_helical_dom_sf"/>
</dbReference>
<dbReference type="AlphaFoldDB" id="A0A0H4VLA0"/>